<dbReference type="Pfam" id="PF13280">
    <property type="entry name" value="WYL"/>
    <property type="match status" value="1"/>
</dbReference>
<dbReference type="AlphaFoldDB" id="A0A939DC44"/>
<dbReference type="PROSITE" id="PS52050">
    <property type="entry name" value="WYL"/>
    <property type="match status" value="1"/>
</dbReference>
<dbReference type="InterPro" id="IPR001034">
    <property type="entry name" value="DeoR_HTH"/>
</dbReference>
<name>A0A939DC44_9GAMM</name>
<dbReference type="CDD" id="cd00090">
    <property type="entry name" value="HTH_ARSR"/>
    <property type="match status" value="1"/>
</dbReference>
<accession>A0A939DC44</accession>
<keyword evidence="2" id="KW-0804">Transcription</keyword>
<dbReference type="PANTHER" id="PTHR34580">
    <property type="match status" value="1"/>
</dbReference>
<dbReference type="SUPFAM" id="SSF46785">
    <property type="entry name" value="Winged helix' DNA-binding domain"/>
    <property type="match status" value="1"/>
</dbReference>
<evidence type="ECO:0000256" key="2">
    <source>
        <dbReference type="ARBA" id="ARBA00023163"/>
    </source>
</evidence>
<keyword evidence="1" id="KW-0805">Transcription regulation</keyword>
<evidence type="ECO:0000313" key="4">
    <source>
        <dbReference type="EMBL" id="MBN7795309.1"/>
    </source>
</evidence>
<dbReference type="InterPro" id="IPR057727">
    <property type="entry name" value="WCX_dom"/>
</dbReference>
<feature type="domain" description="HTH deoR-type" evidence="3">
    <location>
        <begin position="4"/>
        <end position="63"/>
    </location>
</feature>
<dbReference type="RefSeq" id="WP_206558740.1">
    <property type="nucleotide sequence ID" value="NZ_JAFKCZ010000001.1"/>
</dbReference>
<dbReference type="InterPro" id="IPR028349">
    <property type="entry name" value="PafC-like"/>
</dbReference>
<gene>
    <name evidence="4" type="ORF">JYP50_01820</name>
</gene>
<organism evidence="4 5">
    <name type="scientific">Parahaliea mediterranea</name>
    <dbReference type="NCBI Taxonomy" id="651086"/>
    <lineage>
        <taxon>Bacteria</taxon>
        <taxon>Pseudomonadati</taxon>
        <taxon>Pseudomonadota</taxon>
        <taxon>Gammaproteobacteria</taxon>
        <taxon>Cellvibrionales</taxon>
        <taxon>Halieaceae</taxon>
        <taxon>Parahaliea</taxon>
    </lineage>
</organism>
<dbReference type="InterPro" id="IPR051534">
    <property type="entry name" value="CBASS_pafABC_assoc_protein"/>
</dbReference>
<dbReference type="Pfam" id="PF08279">
    <property type="entry name" value="HTH_11"/>
    <property type="match status" value="1"/>
</dbReference>
<dbReference type="InterPro" id="IPR036388">
    <property type="entry name" value="WH-like_DNA-bd_sf"/>
</dbReference>
<dbReference type="PANTHER" id="PTHR34580:SF3">
    <property type="entry name" value="PROTEIN PAFB"/>
    <property type="match status" value="1"/>
</dbReference>
<dbReference type="EMBL" id="JAFKCZ010000001">
    <property type="protein sequence ID" value="MBN7795309.1"/>
    <property type="molecule type" value="Genomic_DNA"/>
</dbReference>
<dbReference type="PIRSF" id="PIRSF016838">
    <property type="entry name" value="PafC"/>
    <property type="match status" value="1"/>
</dbReference>
<sequence length="315" mass="35698">MAGPTIRVLALLELLQSHGRLSGAELAERLGVERRTVRRYIRVLEDLGIPLTAEQGRNGGYMLVAGYKLPPMMFTNEEVLAIALGLLAVRESGLLEDGPALESVQAKLERVMPAALKHRVRSVRENTRLVLERGSDPRQREVLLGLTEAAESRRTVSMDYTSRQGERMRREIDPYGLVFRWGHWYVSGYCHLREDLRSFRLDRLANVEPLPGRFERPADFNAAEHLQDSMQKACRQYDVEVWLYTDMASASRHLGSSEAVLQQGEGGLLLSTRTDSYSWFAWWLAQLPCDFSVVSPDELKAAVRKRGERLLRSCG</sequence>
<dbReference type="PROSITE" id="PS51000">
    <property type="entry name" value="HTH_DEOR_2"/>
    <property type="match status" value="1"/>
</dbReference>
<dbReference type="InterPro" id="IPR013196">
    <property type="entry name" value="HTH_11"/>
</dbReference>
<reference evidence="4" key="1">
    <citation type="submission" date="2021-02" db="EMBL/GenBank/DDBJ databases">
        <title>PHA producing bacteria isolated from coastal sediment in Guangdong, Shenzhen.</title>
        <authorList>
            <person name="Zheng W."/>
            <person name="Yu S."/>
            <person name="Huang Y."/>
        </authorList>
    </citation>
    <scope>NUCLEOTIDE SEQUENCE</scope>
    <source>
        <strain evidence="4">TN14-10</strain>
    </source>
</reference>
<evidence type="ECO:0000256" key="1">
    <source>
        <dbReference type="ARBA" id="ARBA00023015"/>
    </source>
</evidence>
<keyword evidence="5" id="KW-1185">Reference proteome</keyword>
<dbReference type="InterPro" id="IPR026881">
    <property type="entry name" value="WYL_dom"/>
</dbReference>
<dbReference type="Gene3D" id="1.10.10.10">
    <property type="entry name" value="Winged helix-like DNA-binding domain superfamily/Winged helix DNA-binding domain"/>
    <property type="match status" value="1"/>
</dbReference>
<dbReference type="GO" id="GO:0003700">
    <property type="term" value="F:DNA-binding transcription factor activity"/>
    <property type="evidence" value="ECO:0007669"/>
    <property type="project" value="InterPro"/>
</dbReference>
<dbReference type="Pfam" id="PF25583">
    <property type="entry name" value="WCX"/>
    <property type="match status" value="1"/>
</dbReference>
<dbReference type="InterPro" id="IPR036390">
    <property type="entry name" value="WH_DNA-bd_sf"/>
</dbReference>
<evidence type="ECO:0000259" key="3">
    <source>
        <dbReference type="PROSITE" id="PS51000"/>
    </source>
</evidence>
<protein>
    <submittedName>
        <fullName evidence="4">YafY family transcriptional regulator</fullName>
    </submittedName>
</protein>
<dbReference type="InterPro" id="IPR011991">
    <property type="entry name" value="ArsR-like_HTH"/>
</dbReference>
<dbReference type="Proteomes" id="UP000664303">
    <property type="component" value="Unassembled WGS sequence"/>
</dbReference>
<evidence type="ECO:0000313" key="5">
    <source>
        <dbReference type="Proteomes" id="UP000664303"/>
    </source>
</evidence>
<comment type="caution">
    <text evidence="4">The sequence shown here is derived from an EMBL/GenBank/DDBJ whole genome shotgun (WGS) entry which is preliminary data.</text>
</comment>
<proteinExistence type="predicted"/>